<dbReference type="SUPFAM" id="SSF103473">
    <property type="entry name" value="MFS general substrate transporter"/>
    <property type="match status" value="1"/>
</dbReference>
<dbReference type="RefSeq" id="WP_311340883.1">
    <property type="nucleotide sequence ID" value="NZ_JAVRHS010000006.1"/>
</dbReference>
<feature type="transmembrane region" description="Helical" evidence="6">
    <location>
        <begin position="256"/>
        <end position="279"/>
    </location>
</feature>
<dbReference type="PROSITE" id="PS50850">
    <property type="entry name" value="MFS"/>
    <property type="match status" value="1"/>
</dbReference>
<dbReference type="Gene3D" id="1.20.1250.20">
    <property type="entry name" value="MFS general substrate transporter like domains"/>
    <property type="match status" value="2"/>
</dbReference>
<feature type="transmembrane region" description="Helical" evidence="6">
    <location>
        <begin position="113"/>
        <end position="133"/>
    </location>
</feature>
<name>A0ABU2ZI80_9SPHN</name>
<dbReference type="InterPro" id="IPR036259">
    <property type="entry name" value="MFS_trans_sf"/>
</dbReference>
<feature type="transmembrane region" description="Helical" evidence="6">
    <location>
        <begin position="358"/>
        <end position="380"/>
    </location>
</feature>
<evidence type="ECO:0000259" key="7">
    <source>
        <dbReference type="PROSITE" id="PS50850"/>
    </source>
</evidence>
<comment type="subcellular location">
    <subcellularLocation>
        <location evidence="1">Cell membrane</location>
        <topology evidence="1">Multi-pass membrane protein</topology>
    </subcellularLocation>
</comment>
<dbReference type="InterPro" id="IPR011701">
    <property type="entry name" value="MFS"/>
</dbReference>
<dbReference type="Pfam" id="PF07690">
    <property type="entry name" value="MFS_1"/>
    <property type="match status" value="1"/>
</dbReference>
<keyword evidence="9" id="KW-1185">Reference proteome</keyword>
<feature type="transmembrane region" description="Helical" evidence="6">
    <location>
        <begin position="170"/>
        <end position="190"/>
    </location>
</feature>
<proteinExistence type="predicted"/>
<dbReference type="PANTHER" id="PTHR43124">
    <property type="entry name" value="PURINE EFFLUX PUMP PBUE"/>
    <property type="match status" value="1"/>
</dbReference>
<gene>
    <name evidence="8" type="ORF">RM533_08905</name>
</gene>
<evidence type="ECO:0000256" key="1">
    <source>
        <dbReference type="ARBA" id="ARBA00004651"/>
    </source>
</evidence>
<sequence length="425" mass="44316">MVSALTGRSDGNYRWYVLAILTIAQTCHGIDRAIIGLVLKPVGDEFSLSGEQMGILAGLAYGIPFAIAALPFGYAVDRFNRKNLMTFALSAWSAATAACGAATGFWTMLMGRAAVGVAEAGGSPTGMSLLSDYFGTDKRSTAIGIWYLSTGIGTALAFFVGGWIVELYGWRWAFVAAGIPGLMLAPLLFLTIKEPKRGQQDEPSDEASGPFAQRTRELMGRPGIFFCIAAITCIATGIYGMSTWLATFLITSHDLAISSAGMVVAISYGILGSVGNLIVGWGTDRINASRGGFNPALTSFLGAIIPFLTAIAALAAVATDDTTLAIGLIFAAGLFSASYNGPIYAVIVTIAGPQLRGLAVSFVQLSANFIGVGLGAWLIGRVADEVGGQDGVAWGIAAAMMFCIFGGIFLLLASRQISKSQTSRS</sequence>
<dbReference type="PANTHER" id="PTHR43124:SF3">
    <property type="entry name" value="CHLORAMPHENICOL EFFLUX PUMP RV0191"/>
    <property type="match status" value="1"/>
</dbReference>
<feature type="transmembrane region" description="Helical" evidence="6">
    <location>
        <begin position="324"/>
        <end position="351"/>
    </location>
</feature>
<reference evidence="8 9" key="1">
    <citation type="submission" date="2023-09" db="EMBL/GenBank/DDBJ databases">
        <authorList>
            <person name="Rey-Velasco X."/>
        </authorList>
    </citation>
    <scope>NUCLEOTIDE SEQUENCE [LARGE SCALE GENOMIC DNA]</scope>
    <source>
        <strain evidence="8 9">F390</strain>
    </source>
</reference>
<keyword evidence="2" id="KW-1003">Cell membrane</keyword>
<feature type="transmembrane region" description="Helical" evidence="6">
    <location>
        <begin position="392"/>
        <end position="413"/>
    </location>
</feature>
<feature type="transmembrane region" description="Helical" evidence="6">
    <location>
        <begin position="224"/>
        <end position="250"/>
    </location>
</feature>
<feature type="transmembrane region" description="Helical" evidence="6">
    <location>
        <begin position="145"/>
        <end position="164"/>
    </location>
</feature>
<evidence type="ECO:0000256" key="4">
    <source>
        <dbReference type="ARBA" id="ARBA00022989"/>
    </source>
</evidence>
<feature type="transmembrane region" description="Helical" evidence="6">
    <location>
        <begin position="87"/>
        <end position="107"/>
    </location>
</feature>
<keyword evidence="4 6" id="KW-1133">Transmembrane helix</keyword>
<feature type="transmembrane region" description="Helical" evidence="6">
    <location>
        <begin position="53"/>
        <end position="75"/>
    </location>
</feature>
<keyword evidence="3 6" id="KW-0812">Transmembrane</keyword>
<evidence type="ECO:0000256" key="3">
    <source>
        <dbReference type="ARBA" id="ARBA00022692"/>
    </source>
</evidence>
<evidence type="ECO:0000256" key="5">
    <source>
        <dbReference type="ARBA" id="ARBA00023136"/>
    </source>
</evidence>
<keyword evidence="5 6" id="KW-0472">Membrane</keyword>
<feature type="domain" description="Major facilitator superfamily (MFS) profile" evidence="7">
    <location>
        <begin position="17"/>
        <end position="424"/>
    </location>
</feature>
<protein>
    <submittedName>
        <fullName evidence="8">MFS transporter</fullName>
    </submittedName>
</protein>
<evidence type="ECO:0000256" key="6">
    <source>
        <dbReference type="SAM" id="Phobius"/>
    </source>
</evidence>
<evidence type="ECO:0000256" key="2">
    <source>
        <dbReference type="ARBA" id="ARBA00022475"/>
    </source>
</evidence>
<dbReference type="EMBL" id="JAVRHS010000006">
    <property type="protein sequence ID" value="MDT0576305.1"/>
    <property type="molecule type" value="Genomic_DNA"/>
</dbReference>
<accession>A0ABU2ZI80</accession>
<dbReference type="InterPro" id="IPR050189">
    <property type="entry name" value="MFS_Efflux_Transporters"/>
</dbReference>
<dbReference type="InterPro" id="IPR020846">
    <property type="entry name" value="MFS_dom"/>
</dbReference>
<organism evidence="8 9">
    <name type="scientific">Croceicoccus esteveae</name>
    <dbReference type="NCBI Taxonomy" id="3075597"/>
    <lineage>
        <taxon>Bacteria</taxon>
        <taxon>Pseudomonadati</taxon>
        <taxon>Pseudomonadota</taxon>
        <taxon>Alphaproteobacteria</taxon>
        <taxon>Sphingomonadales</taxon>
        <taxon>Erythrobacteraceae</taxon>
        <taxon>Croceicoccus</taxon>
    </lineage>
</organism>
<feature type="transmembrane region" description="Helical" evidence="6">
    <location>
        <begin position="300"/>
        <end position="318"/>
    </location>
</feature>
<evidence type="ECO:0000313" key="8">
    <source>
        <dbReference type="EMBL" id="MDT0576305.1"/>
    </source>
</evidence>
<comment type="caution">
    <text evidence="8">The sequence shown here is derived from an EMBL/GenBank/DDBJ whole genome shotgun (WGS) entry which is preliminary data.</text>
</comment>
<dbReference type="Proteomes" id="UP001259803">
    <property type="component" value="Unassembled WGS sequence"/>
</dbReference>
<evidence type="ECO:0000313" key="9">
    <source>
        <dbReference type="Proteomes" id="UP001259803"/>
    </source>
</evidence>